<feature type="chain" id="PRO_5022750972" description="Sc15 protein" evidence="2">
    <location>
        <begin position="22"/>
        <end position="249"/>
    </location>
</feature>
<dbReference type="OrthoDB" id="3036452at2759"/>
<name>A0A5C3QB73_9AGAR</name>
<proteinExistence type="predicted"/>
<keyword evidence="2" id="KW-0732">Signal</keyword>
<protein>
    <recommendedName>
        <fullName evidence="5">Sc15 protein</fullName>
    </recommendedName>
</protein>
<accession>A0A5C3QB73</accession>
<keyword evidence="4" id="KW-1185">Reference proteome</keyword>
<sequence>MRSFASFASVAALAFASFTSAAPIIKADVGTIVAADLPIVGAVGVGADVGAVVAVPKVLRRQGEVEFESIPEILASVIDNVTPIVEELGSLTEVDATIDIITPLAVAIVDVLNEAIGKVNNLVGQPIETILGTVEGTLDIASVAQLLGSLLTLVFTTLNTVLKITGAVTGGDLFIILSNVGAVLGQLITAVLAIVSSVVSGLLEALLPLVGSILPIVTGLGLNTLGGLLSGVLGGANGGILGGVLGGAL</sequence>
<feature type="transmembrane region" description="Helical" evidence="1">
    <location>
        <begin position="173"/>
        <end position="195"/>
    </location>
</feature>
<feature type="transmembrane region" description="Helical" evidence="1">
    <location>
        <begin position="140"/>
        <end position="161"/>
    </location>
</feature>
<keyword evidence="1" id="KW-0812">Transmembrane</keyword>
<evidence type="ECO:0000313" key="4">
    <source>
        <dbReference type="Proteomes" id="UP000305067"/>
    </source>
</evidence>
<feature type="transmembrane region" description="Helical" evidence="1">
    <location>
        <begin position="228"/>
        <end position="248"/>
    </location>
</feature>
<reference evidence="3 4" key="1">
    <citation type="journal article" date="2019" name="Nat. Ecol. Evol.">
        <title>Megaphylogeny resolves global patterns of mushroom evolution.</title>
        <authorList>
            <person name="Varga T."/>
            <person name="Krizsan K."/>
            <person name="Foldi C."/>
            <person name="Dima B."/>
            <person name="Sanchez-Garcia M."/>
            <person name="Sanchez-Ramirez S."/>
            <person name="Szollosi G.J."/>
            <person name="Szarkandi J.G."/>
            <person name="Papp V."/>
            <person name="Albert L."/>
            <person name="Andreopoulos W."/>
            <person name="Angelini C."/>
            <person name="Antonin V."/>
            <person name="Barry K.W."/>
            <person name="Bougher N.L."/>
            <person name="Buchanan P."/>
            <person name="Buyck B."/>
            <person name="Bense V."/>
            <person name="Catcheside P."/>
            <person name="Chovatia M."/>
            <person name="Cooper J."/>
            <person name="Damon W."/>
            <person name="Desjardin D."/>
            <person name="Finy P."/>
            <person name="Geml J."/>
            <person name="Haridas S."/>
            <person name="Hughes K."/>
            <person name="Justo A."/>
            <person name="Karasinski D."/>
            <person name="Kautmanova I."/>
            <person name="Kiss B."/>
            <person name="Kocsube S."/>
            <person name="Kotiranta H."/>
            <person name="LaButti K.M."/>
            <person name="Lechner B.E."/>
            <person name="Liimatainen K."/>
            <person name="Lipzen A."/>
            <person name="Lukacs Z."/>
            <person name="Mihaltcheva S."/>
            <person name="Morgado L.N."/>
            <person name="Niskanen T."/>
            <person name="Noordeloos M.E."/>
            <person name="Ohm R.A."/>
            <person name="Ortiz-Santana B."/>
            <person name="Ovrebo C."/>
            <person name="Racz N."/>
            <person name="Riley R."/>
            <person name="Savchenko A."/>
            <person name="Shiryaev A."/>
            <person name="Soop K."/>
            <person name="Spirin V."/>
            <person name="Szebenyi C."/>
            <person name="Tomsovsky M."/>
            <person name="Tulloss R.E."/>
            <person name="Uehling J."/>
            <person name="Grigoriev I.V."/>
            <person name="Vagvolgyi C."/>
            <person name="Papp T."/>
            <person name="Martin F.M."/>
            <person name="Miettinen O."/>
            <person name="Hibbett D.S."/>
            <person name="Nagy L.G."/>
        </authorList>
    </citation>
    <scope>NUCLEOTIDE SEQUENCE [LARGE SCALE GENOMIC DNA]</scope>
    <source>
        <strain evidence="3 4">CBS 309.79</strain>
    </source>
</reference>
<feature type="signal peptide" evidence="2">
    <location>
        <begin position="1"/>
        <end position="21"/>
    </location>
</feature>
<keyword evidence="1" id="KW-0472">Membrane</keyword>
<keyword evidence="1" id="KW-1133">Transmembrane helix</keyword>
<dbReference type="Proteomes" id="UP000305067">
    <property type="component" value="Unassembled WGS sequence"/>
</dbReference>
<organism evidence="3 4">
    <name type="scientific">Pterulicium gracile</name>
    <dbReference type="NCBI Taxonomy" id="1884261"/>
    <lineage>
        <taxon>Eukaryota</taxon>
        <taxon>Fungi</taxon>
        <taxon>Dikarya</taxon>
        <taxon>Basidiomycota</taxon>
        <taxon>Agaricomycotina</taxon>
        <taxon>Agaricomycetes</taxon>
        <taxon>Agaricomycetidae</taxon>
        <taxon>Agaricales</taxon>
        <taxon>Pleurotineae</taxon>
        <taxon>Pterulaceae</taxon>
        <taxon>Pterulicium</taxon>
    </lineage>
</organism>
<evidence type="ECO:0000256" key="2">
    <source>
        <dbReference type="SAM" id="SignalP"/>
    </source>
</evidence>
<evidence type="ECO:0000256" key="1">
    <source>
        <dbReference type="SAM" id="Phobius"/>
    </source>
</evidence>
<feature type="transmembrane region" description="Helical" evidence="1">
    <location>
        <begin position="202"/>
        <end position="222"/>
    </location>
</feature>
<dbReference type="AlphaFoldDB" id="A0A5C3QB73"/>
<gene>
    <name evidence="3" type="ORF">BDV98DRAFT_607346</name>
</gene>
<evidence type="ECO:0000313" key="3">
    <source>
        <dbReference type="EMBL" id="TFK97640.1"/>
    </source>
</evidence>
<feature type="transmembrane region" description="Helical" evidence="1">
    <location>
        <begin position="37"/>
        <end position="55"/>
    </location>
</feature>
<dbReference type="EMBL" id="ML178845">
    <property type="protein sequence ID" value="TFK97640.1"/>
    <property type="molecule type" value="Genomic_DNA"/>
</dbReference>
<evidence type="ECO:0008006" key="5">
    <source>
        <dbReference type="Google" id="ProtNLM"/>
    </source>
</evidence>